<dbReference type="PANTHER" id="PTHR46550">
    <property type="entry name" value="F-BOX ONLY PROTEIN 3"/>
    <property type="match status" value="1"/>
</dbReference>
<dbReference type="Pfam" id="PF12937">
    <property type="entry name" value="F-box-like"/>
    <property type="match status" value="1"/>
</dbReference>
<dbReference type="STRING" id="7719.ENSCINP00000030995"/>
<organism evidence="5 6">
    <name type="scientific">Ciona intestinalis</name>
    <name type="common">Transparent sea squirt</name>
    <name type="synonym">Ascidia intestinalis</name>
    <dbReference type="NCBI Taxonomy" id="7719"/>
    <lineage>
        <taxon>Eukaryota</taxon>
        <taxon>Metazoa</taxon>
        <taxon>Chordata</taxon>
        <taxon>Tunicata</taxon>
        <taxon>Ascidiacea</taxon>
        <taxon>Phlebobranchia</taxon>
        <taxon>Cionidae</taxon>
        <taxon>Ciona</taxon>
    </lineage>
</organism>
<evidence type="ECO:0008006" key="7">
    <source>
        <dbReference type="Google" id="ProtNLM"/>
    </source>
</evidence>
<dbReference type="Ensembl" id="ENSCINT00000033432.1">
    <property type="protein sequence ID" value="ENSCINP00000030995.1"/>
    <property type="gene ID" value="ENSCING00000020170.1"/>
</dbReference>
<dbReference type="InterPro" id="IPR007474">
    <property type="entry name" value="ApaG_domain"/>
</dbReference>
<evidence type="ECO:0000256" key="1">
    <source>
        <dbReference type="ARBA" id="ARBA00004906"/>
    </source>
</evidence>
<dbReference type="Gene3D" id="2.60.40.1470">
    <property type="entry name" value="ApaG domain"/>
    <property type="match status" value="1"/>
</dbReference>
<dbReference type="Proteomes" id="UP000008144">
    <property type="component" value="Chromosome 6"/>
</dbReference>
<dbReference type="InterPro" id="IPR036047">
    <property type="entry name" value="F-box-like_dom_sf"/>
</dbReference>
<evidence type="ECO:0000313" key="5">
    <source>
        <dbReference type="Ensembl" id="ENSCINP00000030995.1"/>
    </source>
</evidence>
<dbReference type="SMART" id="SM00256">
    <property type="entry name" value="FBOX"/>
    <property type="match status" value="1"/>
</dbReference>
<dbReference type="FunCoup" id="H2XMW2">
    <property type="interactions" value="67"/>
</dbReference>
<dbReference type="PROSITE" id="PS51087">
    <property type="entry name" value="APAG"/>
    <property type="match status" value="1"/>
</dbReference>
<dbReference type="SMART" id="SM00860">
    <property type="entry name" value="SMI1_KNR4"/>
    <property type="match status" value="1"/>
</dbReference>
<accession>H2XMW2</accession>
<comment type="pathway">
    <text evidence="1">Protein modification; protein ubiquitination.</text>
</comment>
<sequence length="387" mass="44654">MSLEKLPEHILIQILKHLSYTDVLQVGETCKTLYAASKLEPVWATQCKRIWLVNKVPEKCENWVETFKYFYQEFGDTIECYATIRKIWNDLEEYLKENCPGIFSSLLPGVEKKVLEDFENLGYHLPKDFKLFYRIHNGQNNNGSGLLGSFDSEITGVGDVPSRHLLPFEHVRKNWDSINKLSYLTLFEACEMAQTYFNIMMELSEENESEPNIFARSYLTMPPIDYKLANTFTEWIQNYTEKLIDGKFPIINGQILMFDANTETSYTSYGITVSVRWLFHLQLSHNKTHYSYYIKMSMAEDAPVSNSCQLLTRHWEITDKDGKTENVNGPGVVGQYPIMRPGAVYAWQSATSFNTTTGSMKGHFVMALLSDPTRQNTINVICPEFNM</sequence>
<reference evidence="5" key="2">
    <citation type="journal article" date="2008" name="Genome Biol.">
        <title>Improved genome assembly and evidence-based global gene model set for the chordate Ciona intestinalis: new insight into intron and operon populations.</title>
        <authorList>
            <person name="Satou Y."/>
            <person name="Mineta K."/>
            <person name="Ogasawara M."/>
            <person name="Sasakura Y."/>
            <person name="Shoguchi E."/>
            <person name="Ueno K."/>
            <person name="Yamada L."/>
            <person name="Matsumoto J."/>
            <person name="Wasserscheid J."/>
            <person name="Dewar K."/>
            <person name="Wiley G.B."/>
            <person name="Macmil S.L."/>
            <person name="Roe B.A."/>
            <person name="Zeller R.W."/>
            <person name="Hastings K.E."/>
            <person name="Lemaire P."/>
            <person name="Lindquist E."/>
            <person name="Endo T."/>
            <person name="Hotta K."/>
            <person name="Inaba K."/>
        </authorList>
    </citation>
    <scope>NUCLEOTIDE SEQUENCE [LARGE SCALE GENOMIC DNA]</scope>
    <source>
        <strain evidence="5">wild type</strain>
    </source>
</reference>
<dbReference type="PANTHER" id="PTHR46550:SF1">
    <property type="entry name" value="F-BOX PROTEIN 3"/>
    <property type="match status" value="1"/>
</dbReference>
<proteinExistence type="predicted"/>
<evidence type="ECO:0000256" key="2">
    <source>
        <dbReference type="ARBA" id="ARBA00022786"/>
    </source>
</evidence>
<dbReference type="EMBL" id="EAAA01002293">
    <property type="status" value="NOT_ANNOTATED_CDS"/>
    <property type="molecule type" value="Genomic_DNA"/>
</dbReference>
<keyword evidence="6" id="KW-1185">Reference proteome</keyword>
<dbReference type="Gene3D" id="3.40.1580.10">
    <property type="entry name" value="SMI1/KNR4-like"/>
    <property type="match status" value="1"/>
</dbReference>
<reference evidence="6" key="1">
    <citation type="journal article" date="2002" name="Science">
        <title>The draft genome of Ciona intestinalis: insights into chordate and vertebrate origins.</title>
        <authorList>
            <person name="Dehal P."/>
            <person name="Satou Y."/>
            <person name="Campbell R.K."/>
            <person name="Chapman J."/>
            <person name="Degnan B."/>
            <person name="De Tomaso A."/>
            <person name="Davidson B."/>
            <person name="Di Gregorio A."/>
            <person name="Gelpke M."/>
            <person name="Goodstein D.M."/>
            <person name="Harafuji N."/>
            <person name="Hastings K.E."/>
            <person name="Ho I."/>
            <person name="Hotta K."/>
            <person name="Huang W."/>
            <person name="Kawashima T."/>
            <person name="Lemaire P."/>
            <person name="Martinez D."/>
            <person name="Meinertzhagen I.A."/>
            <person name="Necula S."/>
            <person name="Nonaka M."/>
            <person name="Putnam N."/>
            <person name="Rash S."/>
            <person name="Saiga H."/>
            <person name="Satake M."/>
            <person name="Terry A."/>
            <person name="Yamada L."/>
            <person name="Wang H.G."/>
            <person name="Awazu S."/>
            <person name="Azumi K."/>
            <person name="Boore J."/>
            <person name="Branno M."/>
            <person name="Chin-Bow S."/>
            <person name="DeSantis R."/>
            <person name="Doyle S."/>
            <person name="Francino P."/>
            <person name="Keys D.N."/>
            <person name="Haga S."/>
            <person name="Hayashi H."/>
            <person name="Hino K."/>
            <person name="Imai K.S."/>
            <person name="Inaba K."/>
            <person name="Kano S."/>
            <person name="Kobayashi K."/>
            <person name="Kobayashi M."/>
            <person name="Lee B.I."/>
            <person name="Makabe K.W."/>
            <person name="Manohar C."/>
            <person name="Matassi G."/>
            <person name="Medina M."/>
            <person name="Mochizuki Y."/>
            <person name="Mount S."/>
            <person name="Morishita T."/>
            <person name="Miura S."/>
            <person name="Nakayama A."/>
            <person name="Nishizaka S."/>
            <person name="Nomoto H."/>
            <person name="Ohta F."/>
            <person name="Oishi K."/>
            <person name="Rigoutsos I."/>
            <person name="Sano M."/>
            <person name="Sasaki A."/>
            <person name="Sasakura Y."/>
            <person name="Shoguchi E."/>
            <person name="Shin-i T."/>
            <person name="Spagnuolo A."/>
            <person name="Stainier D."/>
            <person name="Suzuki M.M."/>
            <person name="Tassy O."/>
            <person name="Takatori N."/>
            <person name="Tokuoka M."/>
            <person name="Yagi K."/>
            <person name="Yoshizaki F."/>
            <person name="Wada S."/>
            <person name="Zhang C."/>
            <person name="Hyatt P.D."/>
            <person name="Larimer F."/>
            <person name="Detter C."/>
            <person name="Doggett N."/>
            <person name="Glavina T."/>
            <person name="Hawkins T."/>
            <person name="Richardson P."/>
            <person name="Lucas S."/>
            <person name="Kohara Y."/>
            <person name="Levine M."/>
            <person name="Satoh N."/>
            <person name="Rokhsar D.S."/>
        </authorList>
    </citation>
    <scope>NUCLEOTIDE SEQUENCE [LARGE SCALE GENOMIC DNA]</scope>
</reference>
<dbReference type="GO" id="GO:0005737">
    <property type="term" value="C:cytoplasm"/>
    <property type="evidence" value="ECO:0000318"/>
    <property type="project" value="GO_Central"/>
</dbReference>
<dbReference type="SUPFAM" id="SSF160631">
    <property type="entry name" value="SMI1/KNR4-like"/>
    <property type="match status" value="1"/>
</dbReference>
<evidence type="ECO:0000259" key="4">
    <source>
        <dbReference type="PROSITE" id="PS51087"/>
    </source>
</evidence>
<feature type="domain" description="ApaG" evidence="4">
    <location>
        <begin position="263"/>
        <end position="387"/>
    </location>
</feature>
<dbReference type="InterPro" id="IPR052121">
    <property type="entry name" value="F-box_SCF_Substrate_Recog"/>
</dbReference>
<dbReference type="OMA" id="YVHDKDC"/>
<reference evidence="5" key="3">
    <citation type="submission" date="2025-08" db="UniProtKB">
        <authorList>
            <consortium name="Ensembl"/>
        </authorList>
    </citation>
    <scope>IDENTIFICATION</scope>
</reference>
<dbReference type="PROSITE" id="PS50181">
    <property type="entry name" value="FBOX"/>
    <property type="match status" value="1"/>
</dbReference>
<dbReference type="InterPro" id="IPR036767">
    <property type="entry name" value="ApaG_sf"/>
</dbReference>
<dbReference type="InParanoid" id="H2XMW2"/>
<name>H2XMW2_CIOIN</name>
<dbReference type="Gene3D" id="1.20.1280.50">
    <property type="match status" value="1"/>
</dbReference>
<evidence type="ECO:0000259" key="3">
    <source>
        <dbReference type="PROSITE" id="PS50181"/>
    </source>
</evidence>
<evidence type="ECO:0000313" key="6">
    <source>
        <dbReference type="Proteomes" id="UP000008144"/>
    </source>
</evidence>
<dbReference type="InterPro" id="IPR018958">
    <property type="entry name" value="Knr4/Smi1-like_dom"/>
</dbReference>
<dbReference type="GeneTree" id="ENSGT00940000153571"/>
<feature type="domain" description="F-box" evidence="3">
    <location>
        <begin position="1"/>
        <end position="46"/>
    </location>
</feature>
<dbReference type="HOGENOM" id="CLU_056869_0_0_1"/>
<dbReference type="InterPro" id="IPR001810">
    <property type="entry name" value="F-box_dom"/>
</dbReference>
<dbReference type="Pfam" id="PF04379">
    <property type="entry name" value="DUF525"/>
    <property type="match status" value="1"/>
</dbReference>
<dbReference type="AlphaFoldDB" id="H2XMW2"/>
<dbReference type="SUPFAM" id="SSF110069">
    <property type="entry name" value="ApaG-like"/>
    <property type="match status" value="1"/>
</dbReference>
<reference evidence="5" key="4">
    <citation type="submission" date="2025-09" db="UniProtKB">
        <authorList>
            <consortium name="Ensembl"/>
        </authorList>
    </citation>
    <scope>IDENTIFICATION</scope>
</reference>
<keyword evidence="2" id="KW-0833">Ubl conjugation pathway</keyword>
<protein>
    <recommendedName>
        <fullName evidence="7">F-box domain-containing protein</fullName>
    </recommendedName>
</protein>
<dbReference type="InterPro" id="IPR037883">
    <property type="entry name" value="Knr4/Smi1-like_sf"/>
</dbReference>
<dbReference type="SUPFAM" id="SSF81383">
    <property type="entry name" value="F-box domain"/>
    <property type="match status" value="1"/>
</dbReference>